<name>A0A835E896_9POAL</name>
<evidence type="ECO:0000313" key="3">
    <source>
        <dbReference type="Proteomes" id="UP000636709"/>
    </source>
</evidence>
<proteinExistence type="predicted"/>
<sequence>MVFDCVVFLPQARKDILKCPAVLLPAAQQQEVARRGMAGGDSITVHVEWLARRLKQQQEEAAATEQPPSAYRVSRVPGHVRLLNPSAFTAGLDGEARLRAGNRLKMAYLHSLISRGHPRGRAMYAAADVDGIGAEDFVHMLVLDGCFLIEHLVNVFTGKEEPSLHTMPFGPAQLSVDVVLAENQIPFFVLLDLIGSTRLPELELDSTAAYKPDLLMKLAPGKKISTKFRRNFRNIALALYYLGGEKGRDMMSGHYALPPAEGVCHILHLLRQMVAAARTRWEPPPRIQDDVATREMMQEAARLLLRRLPLLLLVPLLYPILSKERRRRASYDREDLPSASDLKRMWVSFKKARGGGGKNAAAGIASLLGPVPLAVKLAHEDRLRLPQLRIEFRTAPLLLNLMAFEQQEQQRAGDVSAYVWLMAKLVQSEKDARVLVAAEVVKSGASASDNQEHVVRFFRQVGGAASEAPAEMDKTYLGETLRKLRERSQHPLFMMWADIQRSLSFSPSAAVIAEFVTLWGPLGNFAQSATSCSRQKRGCLPEDVCREPGHGSRQRQASLPAPWAHLAEQSRSGMEACLPGRVWIDPGGFPATAETADSPNSAKIPKSPMATP</sequence>
<dbReference type="AlphaFoldDB" id="A0A835E896"/>
<organism evidence="2 3">
    <name type="scientific">Digitaria exilis</name>
    <dbReference type="NCBI Taxonomy" id="1010633"/>
    <lineage>
        <taxon>Eukaryota</taxon>
        <taxon>Viridiplantae</taxon>
        <taxon>Streptophyta</taxon>
        <taxon>Embryophyta</taxon>
        <taxon>Tracheophyta</taxon>
        <taxon>Spermatophyta</taxon>
        <taxon>Magnoliopsida</taxon>
        <taxon>Liliopsida</taxon>
        <taxon>Poales</taxon>
        <taxon>Poaceae</taxon>
        <taxon>PACMAD clade</taxon>
        <taxon>Panicoideae</taxon>
        <taxon>Panicodae</taxon>
        <taxon>Paniceae</taxon>
        <taxon>Anthephorinae</taxon>
        <taxon>Digitaria</taxon>
    </lineage>
</organism>
<dbReference type="InterPro" id="IPR004158">
    <property type="entry name" value="DUF247_pln"/>
</dbReference>
<accession>A0A835E896</accession>
<reference evidence="2" key="1">
    <citation type="submission" date="2020-07" db="EMBL/GenBank/DDBJ databases">
        <title>Genome sequence and genetic diversity analysis of an under-domesticated orphan crop, white fonio (Digitaria exilis).</title>
        <authorList>
            <person name="Bennetzen J.L."/>
            <person name="Chen S."/>
            <person name="Ma X."/>
            <person name="Wang X."/>
            <person name="Yssel A.E.J."/>
            <person name="Chaluvadi S.R."/>
            <person name="Johnson M."/>
            <person name="Gangashetty P."/>
            <person name="Hamidou F."/>
            <person name="Sanogo M.D."/>
            <person name="Zwaenepoel A."/>
            <person name="Wallace J."/>
            <person name="Van De Peer Y."/>
            <person name="Van Deynze A."/>
        </authorList>
    </citation>
    <scope>NUCLEOTIDE SEQUENCE</scope>
    <source>
        <tissue evidence="2">Leaves</tissue>
    </source>
</reference>
<protein>
    <submittedName>
        <fullName evidence="2">Uncharacterized protein</fullName>
    </submittedName>
</protein>
<comment type="caution">
    <text evidence="2">The sequence shown here is derived from an EMBL/GenBank/DDBJ whole genome shotgun (WGS) entry which is preliminary data.</text>
</comment>
<evidence type="ECO:0000313" key="2">
    <source>
        <dbReference type="EMBL" id="KAF8666199.1"/>
    </source>
</evidence>
<dbReference type="PANTHER" id="PTHR31549:SF284">
    <property type="entry name" value="OS05G0131000 PROTEIN"/>
    <property type="match status" value="1"/>
</dbReference>
<dbReference type="OrthoDB" id="591587at2759"/>
<dbReference type="EMBL" id="JACEFO010002314">
    <property type="protein sequence ID" value="KAF8666199.1"/>
    <property type="molecule type" value="Genomic_DNA"/>
</dbReference>
<gene>
    <name evidence="2" type="ORF">HU200_053728</name>
</gene>
<keyword evidence="3" id="KW-1185">Reference proteome</keyword>
<dbReference type="PANTHER" id="PTHR31549">
    <property type="entry name" value="PROTEIN, PUTATIVE (DUF247)-RELATED-RELATED"/>
    <property type="match status" value="1"/>
</dbReference>
<feature type="region of interest" description="Disordered" evidence="1">
    <location>
        <begin position="589"/>
        <end position="612"/>
    </location>
</feature>
<evidence type="ECO:0000256" key="1">
    <source>
        <dbReference type="SAM" id="MobiDB-lite"/>
    </source>
</evidence>
<dbReference type="Proteomes" id="UP000636709">
    <property type="component" value="Unassembled WGS sequence"/>
</dbReference>
<dbReference type="Pfam" id="PF03140">
    <property type="entry name" value="DUF247"/>
    <property type="match status" value="1"/>
</dbReference>